<proteinExistence type="predicted"/>
<protein>
    <submittedName>
        <fullName evidence="2">Uncharacterized protein</fullName>
    </submittedName>
</protein>
<reference evidence="2" key="1">
    <citation type="submission" date="2020-12" db="EMBL/GenBank/DDBJ databases">
        <title>Metabolic potential, ecology and presence of endohyphal bacteria is reflected in genomic diversity of Mucoromycotina.</title>
        <authorList>
            <person name="Muszewska A."/>
            <person name="Okrasinska A."/>
            <person name="Steczkiewicz K."/>
            <person name="Drgas O."/>
            <person name="Orlowska M."/>
            <person name="Perlinska-Lenart U."/>
            <person name="Aleksandrzak-Piekarczyk T."/>
            <person name="Szatraj K."/>
            <person name="Zielenkiewicz U."/>
            <person name="Pilsyk S."/>
            <person name="Malc E."/>
            <person name="Mieczkowski P."/>
            <person name="Kruszewska J.S."/>
            <person name="Biernat P."/>
            <person name="Pawlowska J."/>
        </authorList>
    </citation>
    <scope>NUCLEOTIDE SEQUENCE</scope>
    <source>
        <strain evidence="2">WA0000051536</strain>
    </source>
</reference>
<dbReference type="EMBL" id="JAEPRA010000001">
    <property type="protein sequence ID" value="KAG2189304.1"/>
    <property type="molecule type" value="Genomic_DNA"/>
</dbReference>
<evidence type="ECO:0000256" key="1">
    <source>
        <dbReference type="SAM" id="MobiDB-lite"/>
    </source>
</evidence>
<dbReference type="OrthoDB" id="5279943at2759"/>
<dbReference type="AlphaFoldDB" id="A0A8H7QCB4"/>
<evidence type="ECO:0000313" key="2">
    <source>
        <dbReference type="EMBL" id="KAG2189304.1"/>
    </source>
</evidence>
<feature type="region of interest" description="Disordered" evidence="1">
    <location>
        <begin position="129"/>
        <end position="155"/>
    </location>
</feature>
<comment type="caution">
    <text evidence="2">The sequence shown here is derived from an EMBL/GenBank/DDBJ whole genome shotgun (WGS) entry which is preliminary data.</text>
</comment>
<feature type="compositionally biased region" description="Acidic residues" evidence="1">
    <location>
        <begin position="129"/>
        <end position="139"/>
    </location>
</feature>
<sequence length="291" mass="33494">METERASTITHLQQENSQHEEALIRKSSLNAKLVDIRGRAVGDSVLVALLDRSRDMEDLVSRNTDFFEVLEHHICETQGKETWNEFKHILFSPRETLPDGPWLDSLVAKLDSNPTFIAKFYEIVGYDEYDSDSEPEDEAENRGSNHHLDRQEVDSEADDDLIDLRQLRKYPDLQLQLPDAFPAFFRNVEHCLSQGCSSDAISIPSRRNSIYADTLADDIDVDVAEVRHQHINVDAEGDYETFISVLKTTRREQPDDDKWQEEIFDSLEGWPNLLEELKEIATGVYNARDLQ</sequence>
<feature type="compositionally biased region" description="Basic and acidic residues" evidence="1">
    <location>
        <begin position="140"/>
        <end position="153"/>
    </location>
</feature>
<accession>A0A8H7QCB4</accession>
<organism evidence="2 3">
    <name type="scientific">Umbelopsis vinacea</name>
    <dbReference type="NCBI Taxonomy" id="44442"/>
    <lineage>
        <taxon>Eukaryota</taxon>
        <taxon>Fungi</taxon>
        <taxon>Fungi incertae sedis</taxon>
        <taxon>Mucoromycota</taxon>
        <taxon>Mucoromycotina</taxon>
        <taxon>Umbelopsidomycetes</taxon>
        <taxon>Umbelopsidales</taxon>
        <taxon>Umbelopsidaceae</taxon>
        <taxon>Umbelopsis</taxon>
    </lineage>
</organism>
<name>A0A8H7QCB4_9FUNG</name>
<gene>
    <name evidence="2" type="ORF">INT44_004446</name>
</gene>
<dbReference type="Proteomes" id="UP000612746">
    <property type="component" value="Unassembled WGS sequence"/>
</dbReference>
<keyword evidence="3" id="KW-1185">Reference proteome</keyword>
<evidence type="ECO:0000313" key="3">
    <source>
        <dbReference type="Proteomes" id="UP000612746"/>
    </source>
</evidence>